<dbReference type="GO" id="GO:0003676">
    <property type="term" value="F:nucleic acid binding"/>
    <property type="evidence" value="ECO:0007669"/>
    <property type="project" value="InterPro"/>
</dbReference>
<feature type="domain" description="Exonuclease" evidence="4">
    <location>
        <begin position="8"/>
        <end position="184"/>
    </location>
</feature>
<keyword evidence="3" id="KW-0269">Exonuclease</keyword>
<proteinExistence type="predicted"/>
<name>U5PTC5_9CAUD</name>
<dbReference type="SMART" id="SM00479">
    <property type="entry name" value="EXOIII"/>
    <property type="match status" value="1"/>
</dbReference>
<dbReference type="CDD" id="cd06127">
    <property type="entry name" value="DEDDh"/>
    <property type="match status" value="1"/>
</dbReference>
<accession>U5PTC5</accession>
<dbReference type="PANTHER" id="PTHR30231">
    <property type="entry name" value="DNA POLYMERASE III SUBUNIT EPSILON"/>
    <property type="match status" value="1"/>
</dbReference>
<dbReference type="KEGG" id="vg:18506540"/>
<dbReference type="GeneID" id="18506540"/>
<evidence type="ECO:0000259" key="4">
    <source>
        <dbReference type="SMART" id="SM00479"/>
    </source>
</evidence>
<organism evidence="5 6">
    <name type="scientific">Clavibacter phage CN1A</name>
    <dbReference type="NCBI Taxonomy" id="1406793"/>
    <lineage>
        <taxon>Viruses</taxon>
        <taxon>Duplodnaviria</taxon>
        <taxon>Heunggongvirae</taxon>
        <taxon>Uroviricota</taxon>
        <taxon>Caudoviricetes</taxon>
        <taxon>Cinunavirus</taxon>
        <taxon>Cinunavirus CN1A</taxon>
    </lineage>
</organism>
<dbReference type="Pfam" id="PF00929">
    <property type="entry name" value="RNase_T"/>
    <property type="match status" value="1"/>
</dbReference>
<dbReference type="RefSeq" id="YP_009004232.1">
    <property type="nucleotide sequence ID" value="NC_023549.1"/>
</dbReference>
<dbReference type="InterPro" id="IPR013520">
    <property type="entry name" value="Ribonucl_H"/>
</dbReference>
<evidence type="ECO:0000313" key="6">
    <source>
        <dbReference type="Proteomes" id="UP000017651"/>
    </source>
</evidence>
<evidence type="ECO:0000256" key="2">
    <source>
        <dbReference type="ARBA" id="ARBA00022801"/>
    </source>
</evidence>
<dbReference type="PANTHER" id="PTHR30231:SF4">
    <property type="entry name" value="PROTEIN NEN2"/>
    <property type="match status" value="1"/>
</dbReference>
<dbReference type="GO" id="GO:0008408">
    <property type="term" value="F:3'-5' exonuclease activity"/>
    <property type="evidence" value="ECO:0007669"/>
    <property type="project" value="TreeGrafter"/>
</dbReference>
<keyword evidence="1" id="KW-0540">Nuclease</keyword>
<dbReference type="InterPro" id="IPR036397">
    <property type="entry name" value="RNaseH_sf"/>
</dbReference>
<evidence type="ECO:0000313" key="5">
    <source>
        <dbReference type="EMBL" id="AGY47129.1"/>
    </source>
</evidence>
<sequence>MKLKDIQKVAVFDLETTGVDVKTDRIVTAFVGVYTRDGDLVRAQRYLINPGGPIPESATAVHGITNEMVESAPDSVEGVKQIADDLQALIDQGLPLVVMNAAFDLSLLNAELERYELQPMRWGVHIIDPMIIDRAVAKFRKGKRKLVNLAEVYGVPVREDAHDAEADCVMAGGVAFKVLEKFASQFPKNGDMDTAAFYKRQQFWAADQAKSFQAWLRKKDPTAEVAGGWPVR</sequence>
<evidence type="ECO:0000256" key="1">
    <source>
        <dbReference type="ARBA" id="ARBA00022722"/>
    </source>
</evidence>
<gene>
    <name evidence="5" type="ORF">CN1A_20</name>
</gene>
<dbReference type="Proteomes" id="UP000017651">
    <property type="component" value="Segment"/>
</dbReference>
<dbReference type="Gene3D" id="3.30.420.10">
    <property type="entry name" value="Ribonuclease H-like superfamily/Ribonuclease H"/>
    <property type="match status" value="1"/>
</dbReference>
<keyword evidence="2" id="KW-0378">Hydrolase</keyword>
<protein>
    <submittedName>
        <fullName evidence="5">DNA polymerase III epsilon subunit</fullName>
    </submittedName>
</protein>
<evidence type="ECO:0000256" key="3">
    <source>
        <dbReference type="ARBA" id="ARBA00022839"/>
    </source>
</evidence>
<dbReference type="SUPFAM" id="SSF53098">
    <property type="entry name" value="Ribonuclease H-like"/>
    <property type="match status" value="1"/>
</dbReference>
<dbReference type="InterPro" id="IPR012337">
    <property type="entry name" value="RNaseH-like_sf"/>
</dbReference>
<dbReference type="NCBIfam" id="NF005927">
    <property type="entry name" value="PRK07942.1"/>
    <property type="match status" value="1"/>
</dbReference>
<reference evidence="5 6" key="1">
    <citation type="journal article" date="2013" name="Genome Announc.">
        <title>Complete Genome of Clavibacter michiganensis subsp. sepedonicusis Siphophage CN1A.</title>
        <authorList>
            <person name="Kongari R.R."/>
            <person name="Yao G.W."/>
            <person name="Chamakura K.R."/>
            <person name="Kuty Everett G.F."/>
        </authorList>
    </citation>
    <scope>NUCLEOTIDE SEQUENCE [LARGE SCALE GENOMIC DNA]</scope>
</reference>
<dbReference type="EMBL" id="KF669650">
    <property type="protein sequence ID" value="AGY47129.1"/>
    <property type="molecule type" value="Genomic_DNA"/>
</dbReference>
<dbReference type="OrthoDB" id="18657at10239"/>
<keyword evidence="6" id="KW-1185">Reference proteome</keyword>